<protein>
    <recommendedName>
        <fullName evidence="3">F-box domain-containing protein</fullName>
    </recommendedName>
</protein>
<proteinExistence type="predicted"/>
<evidence type="ECO:0000313" key="1">
    <source>
        <dbReference type="EMBL" id="RDB19007.1"/>
    </source>
</evidence>
<comment type="caution">
    <text evidence="1">The sequence shown here is derived from an EMBL/GenBank/DDBJ whole genome shotgun (WGS) entry which is preliminary data.</text>
</comment>
<dbReference type="Proteomes" id="UP000076154">
    <property type="component" value="Unassembled WGS sequence"/>
</dbReference>
<evidence type="ECO:0008006" key="3">
    <source>
        <dbReference type="Google" id="ProtNLM"/>
    </source>
</evidence>
<evidence type="ECO:0000313" key="2">
    <source>
        <dbReference type="Proteomes" id="UP000076154"/>
    </source>
</evidence>
<dbReference type="AlphaFoldDB" id="A0A369JEJ8"/>
<organism evidence="1 2">
    <name type="scientific">Hypsizygus marmoreus</name>
    <name type="common">White beech mushroom</name>
    <name type="synonym">Agaricus marmoreus</name>
    <dbReference type="NCBI Taxonomy" id="39966"/>
    <lineage>
        <taxon>Eukaryota</taxon>
        <taxon>Fungi</taxon>
        <taxon>Dikarya</taxon>
        <taxon>Basidiomycota</taxon>
        <taxon>Agaricomycotina</taxon>
        <taxon>Agaricomycetes</taxon>
        <taxon>Agaricomycetidae</taxon>
        <taxon>Agaricales</taxon>
        <taxon>Tricholomatineae</taxon>
        <taxon>Lyophyllaceae</taxon>
        <taxon>Hypsizygus</taxon>
    </lineage>
</organism>
<gene>
    <name evidence="1" type="ORF">Hypma_014426</name>
</gene>
<dbReference type="OrthoDB" id="2966406at2759"/>
<reference evidence="1" key="1">
    <citation type="submission" date="2018-04" db="EMBL/GenBank/DDBJ databases">
        <title>Whole genome sequencing of Hypsizygus marmoreus.</title>
        <authorList>
            <person name="Choi I.-G."/>
            <person name="Min B."/>
            <person name="Kim J.-G."/>
            <person name="Kim S."/>
            <person name="Oh Y.-L."/>
            <person name="Kong W.-S."/>
            <person name="Park H."/>
            <person name="Jeong J."/>
            <person name="Song E.-S."/>
        </authorList>
    </citation>
    <scope>NUCLEOTIDE SEQUENCE [LARGE SCALE GENOMIC DNA]</scope>
    <source>
        <strain evidence="1">51987-8</strain>
    </source>
</reference>
<accession>A0A369JEJ8</accession>
<dbReference type="InParanoid" id="A0A369JEJ8"/>
<sequence>MDPPPTLPQELLNEVVDDLRSEPEALKHCALASRCLLERSQQNLFFAIHISSATHSLRILNVLTSKRILSHYIRDLCITIDEEWCLRDSSLPSILSMLTFLESLTIKGQTCALWNKDIPRETADALMRLVAFPSIRSLAICNFYDAPLDFFSIPKHLKSLELNTVTVVNFPRSDVIAIPHMSTDCLELLLFSSFPPMDEEILAVLMRPNAIFSQVKVLRAYYVGSTRYLFKTMQASKLALEIIELHHISSHVADGEQEGLSTIDFSSMPNLKCLAFCCAINPTSGFPWPECTAVLASIRDLISVNPTVLGVKKIQIIFTAYRPLVGCNNEKWIELPAFMGESWETLDQALNHGRGSTNLPFHLDMVLRIKGLSGEDRDIAAPIWKSLVSSRMPITSASEGLHCRLDHL</sequence>
<dbReference type="EMBL" id="LUEZ02000085">
    <property type="protein sequence ID" value="RDB19007.1"/>
    <property type="molecule type" value="Genomic_DNA"/>
</dbReference>
<keyword evidence="2" id="KW-1185">Reference proteome</keyword>
<name>A0A369JEJ8_HYPMA</name>